<name>A0ABD2WF06_9HYME</name>
<evidence type="ECO:0000313" key="2">
    <source>
        <dbReference type="Proteomes" id="UP001627154"/>
    </source>
</evidence>
<accession>A0ABD2WF06</accession>
<protein>
    <submittedName>
        <fullName evidence="1">Uncharacterized protein</fullName>
    </submittedName>
</protein>
<evidence type="ECO:0000313" key="1">
    <source>
        <dbReference type="EMBL" id="KAL3391645.1"/>
    </source>
</evidence>
<dbReference type="EMBL" id="JBJJXI010000108">
    <property type="protein sequence ID" value="KAL3391645.1"/>
    <property type="molecule type" value="Genomic_DNA"/>
</dbReference>
<comment type="caution">
    <text evidence="1">The sequence shown here is derived from an EMBL/GenBank/DDBJ whole genome shotgun (WGS) entry which is preliminary data.</text>
</comment>
<dbReference type="Proteomes" id="UP001627154">
    <property type="component" value="Unassembled WGS sequence"/>
</dbReference>
<proteinExistence type="predicted"/>
<gene>
    <name evidence="1" type="ORF">TKK_013576</name>
</gene>
<sequence length="198" mass="21679">MDAQEDVTASNTAEIADLRKVCNAVNDRQERGLEAIGSASTRAPVVDECEVLVTGISQAIQLSEEQILEKIVVALGLVRVSRFVAYTRPWIRRGPTGSGSSAPHTNKAFIFKLASAELHDILILKAPKLSKVNGLSLLGAGEETRIMLLGKAIATDHRNGYARPIVRNMTIYMRESKDSELTLAHKEEGLLVFKQKKN</sequence>
<keyword evidence="2" id="KW-1185">Reference proteome</keyword>
<reference evidence="1 2" key="1">
    <citation type="journal article" date="2024" name="bioRxiv">
        <title>A reference genome for Trichogramma kaykai: A tiny desert-dwelling parasitoid wasp with competing sex-ratio distorters.</title>
        <authorList>
            <person name="Culotta J."/>
            <person name="Lindsey A.R."/>
        </authorList>
    </citation>
    <scope>NUCLEOTIDE SEQUENCE [LARGE SCALE GENOMIC DNA]</scope>
    <source>
        <strain evidence="1 2">KSX58</strain>
    </source>
</reference>
<organism evidence="1 2">
    <name type="scientific">Trichogramma kaykai</name>
    <dbReference type="NCBI Taxonomy" id="54128"/>
    <lineage>
        <taxon>Eukaryota</taxon>
        <taxon>Metazoa</taxon>
        <taxon>Ecdysozoa</taxon>
        <taxon>Arthropoda</taxon>
        <taxon>Hexapoda</taxon>
        <taxon>Insecta</taxon>
        <taxon>Pterygota</taxon>
        <taxon>Neoptera</taxon>
        <taxon>Endopterygota</taxon>
        <taxon>Hymenoptera</taxon>
        <taxon>Apocrita</taxon>
        <taxon>Proctotrupomorpha</taxon>
        <taxon>Chalcidoidea</taxon>
        <taxon>Trichogrammatidae</taxon>
        <taxon>Trichogramma</taxon>
    </lineage>
</organism>
<dbReference type="AlphaFoldDB" id="A0ABD2WF06"/>